<dbReference type="Proteomes" id="UP000250140">
    <property type="component" value="Unassembled WGS sequence"/>
</dbReference>
<gene>
    <name evidence="1" type="ORF">AOQ84DRAFT_102042</name>
</gene>
<dbReference type="EMBL" id="KV750360">
    <property type="protein sequence ID" value="OCL05162.1"/>
    <property type="molecule type" value="Genomic_DNA"/>
</dbReference>
<reference evidence="1 2" key="1">
    <citation type="journal article" date="2016" name="Nat. Commun.">
        <title>Ectomycorrhizal ecology is imprinted in the genome of the dominant symbiotic fungus Cenococcum geophilum.</title>
        <authorList>
            <consortium name="DOE Joint Genome Institute"/>
            <person name="Peter M."/>
            <person name="Kohler A."/>
            <person name="Ohm R.A."/>
            <person name="Kuo A."/>
            <person name="Krutzmann J."/>
            <person name="Morin E."/>
            <person name="Arend M."/>
            <person name="Barry K.W."/>
            <person name="Binder M."/>
            <person name="Choi C."/>
            <person name="Clum A."/>
            <person name="Copeland A."/>
            <person name="Grisel N."/>
            <person name="Haridas S."/>
            <person name="Kipfer T."/>
            <person name="LaButti K."/>
            <person name="Lindquist E."/>
            <person name="Lipzen A."/>
            <person name="Maire R."/>
            <person name="Meier B."/>
            <person name="Mihaltcheva S."/>
            <person name="Molinier V."/>
            <person name="Murat C."/>
            <person name="Poggeler S."/>
            <person name="Quandt C.A."/>
            <person name="Sperisen C."/>
            <person name="Tritt A."/>
            <person name="Tisserant E."/>
            <person name="Crous P.W."/>
            <person name="Henrissat B."/>
            <person name="Nehls U."/>
            <person name="Egli S."/>
            <person name="Spatafora J.W."/>
            <person name="Grigoriev I.V."/>
            <person name="Martin F.M."/>
        </authorList>
    </citation>
    <scope>NUCLEOTIDE SEQUENCE [LARGE SCALE GENOMIC DNA]</scope>
    <source>
        <strain evidence="1 2">CBS 207.34</strain>
    </source>
</reference>
<dbReference type="SUPFAM" id="SSF48264">
    <property type="entry name" value="Cytochrome P450"/>
    <property type="match status" value="1"/>
</dbReference>
<dbReference type="GO" id="GO:0004497">
    <property type="term" value="F:monooxygenase activity"/>
    <property type="evidence" value="ECO:0007669"/>
    <property type="project" value="InterPro"/>
</dbReference>
<name>A0A8E2JQ11_9PEZI</name>
<dbReference type="GO" id="GO:0005506">
    <property type="term" value="F:iron ion binding"/>
    <property type="evidence" value="ECO:0007669"/>
    <property type="project" value="InterPro"/>
</dbReference>
<dbReference type="InterPro" id="IPR036396">
    <property type="entry name" value="Cyt_P450_sf"/>
</dbReference>
<dbReference type="OrthoDB" id="3934656at2759"/>
<protein>
    <submittedName>
        <fullName evidence="1">Uncharacterized protein</fullName>
    </submittedName>
</protein>
<organism evidence="1 2">
    <name type="scientific">Glonium stellatum</name>
    <dbReference type="NCBI Taxonomy" id="574774"/>
    <lineage>
        <taxon>Eukaryota</taxon>
        <taxon>Fungi</taxon>
        <taxon>Dikarya</taxon>
        <taxon>Ascomycota</taxon>
        <taxon>Pezizomycotina</taxon>
        <taxon>Dothideomycetes</taxon>
        <taxon>Pleosporomycetidae</taxon>
        <taxon>Gloniales</taxon>
        <taxon>Gloniaceae</taxon>
        <taxon>Glonium</taxon>
    </lineage>
</organism>
<accession>A0A8E2JQ11</accession>
<dbReference type="GO" id="GO:0016705">
    <property type="term" value="F:oxidoreductase activity, acting on paired donors, with incorporation or reduction of molecular oxygen"/>
    <property type="evidence" value="ECO:0007669"/>
    <property type="project" value="InterPro"/>
</dbReference>
<evidence type="ECO:0000313" key="2">
    <source>
        <dbReference type="Proteomes" id="UP000250140"/>
    </source>
</evidence>
<dbReference type="AlphaFoldDB" id="A0A8E2JQ11"/>
<dbReference type="Gene3D" id="1.10.630.10">
    <property type="entry name" value="Cytochrome P450"/>
    <property type="match status" value="1"/>
</dbReference>
<proteinExistence type="predicted"/>
<keyword evidence="2" id="KW-1185">Reference proteome</keyword>
<sequence>MGGKWGEMLREVDNKYGHVVRAGPNYLFVSDLDLIKKTNAIRSSHTRGQFYDAIRLRPTEDNNISVRSETAHARLRTQLAPGVSTARM</sequence>
<dbReference type="GO" id="GO:0020037">
    <property type="term" value="F:heme binding"/>
    <property type="evidence" value="ECO:0007669"/>
    <property type="project" value="InterPro"/>
</dbReference>
<evidence type="ECO:0000313" key="1">
    <source>
        <dbReference type="EMBL" id="OCL05162.1"/>
    </source>
</evidence>